<protein>
    <submittedName>
        <fullName evidence="1">Uncharacterized protein</fullName>
    </submittedName>
</protein>
<dbReference type="Pfam" id="PF20293">
    <property type="entry name" value="MC6"/>
    <property type="match status" value="1"/>
</dbReference>
<reference evidence="1 2" key="1">
    <citation type="journal article" date="2019" name="Indoor Air">
        <title>Impacts of indoor surface finishes on bacterial viability.</title>
        <authorList>
            <person name="Hu J."/>
            <person name="Maamar S.B."/>
            <person name="Glawe A.J."/>
            <person name="Gottel N."/>
            <person name="Gilbert J.A."/>
            <person name="Hartmann E.M."/>
        </authorList>
    </citation>
    <scope>NUCLEOTIDE SEQUENCE [LARGE SCALE GENOMIC DNA]</scope>
    <source>
        <strain evidence="1 2">AF060A6</strain>
    </source>
</reference>
<evidence type="ECO:0000313" key="2">
    <source>
        <dbReference type="Proteomes" id="UP000306477"/>
    </source>
</evidence>
<comment type="caution">
    <text evidence="1">The sequence shown here is derived from an EMBL/GenBank/DDBJ whole genome shotgun (WGS) entry which is preliminary data.</text>
</comment>
<dbReference type="Proteomes" id="UP000306477">
    <property type="component" value="Unassembled WGS sequence"/>
</dbReference>
<proteinExistence type="predicted"/>
<accession>A0A4S3PUM8</accession>
<dbReference type="InterPro" id="IPR046897">
    <property type="entry name" value="ABC-3C_MC6"/>
</dbReference>
<evidence type="ECO:0000313" key="1">
    <source>
        <dbReference type="EMBL" id="THE13194.1"/>
    </source>
</evidence>
<sequence>MNFFLLSKHQTIEENVLVTSKVLFELLNKKKHVDQLFLEFAKKQNVVLNLNIERVLYLSLTFLYSLDVISIQNNLVMRKKKNDS</sequence>
<keyword evidence="2" id="KW-1185">Reference proteome</keyword>
<dbReference type="EMBL" id="SLUB01000011">
    <property type="protein sequence ID" value="THE13194.1"/>
    <property type="molecule type" value="Genomic_DNA"/>
</dbReference>
<name>A0A4S3PUM8_9BACI</name>
<gene>
    <name evidence="1" type="ORF">E1I69_08775</name>
</gene>
<dbReference type="AlphaFoldDB" id="A0A4S3PUM8"/>
<organism evidence="1 2">
    <name type="scientific">Bacillus timonensis</name>
    <dbReference type="NCBI Taxonomy" id="1033734"/>
    <lineage>
        <taxon>Bacteria</taxon>
        <taxon>Bacillati</taxon>
        <taxon>Bacillota</taxon>
        <taxon>Bacilli</taxon>
        <taxon>Bacillales</taxon>
        <taxon>Bacillaceae</taxon>
        <taxon>Bacillus</taxon>
    </lineage>
</organism>